<proteinExistence type="predicted"/>
<dbReference type="AlphaFoldDB" id="V3ZN15"/>
<name>V3ZN15_LOTGI</name>
<evidence type="ECO:0000313" key="2">
    <source>
        <dbReference type="EMBL" id="ESO83825.1"/>
    </source>
</evidence>
<feature type="domain" description="Myb/SANT-like DNA-binding" evidence="1">
    <location>
        <begin position="14"/>
        <end position="56"/>
    </location>
</feature>
<dbReference type="EMBL" id="KB203586">
    <property type="protein sequence ID" value="ESO83825.1"/>
    <property type="molecule type" value="Genomic_DNA"/>
</dbReference>
<dbReference type="CTD" id="20235103"/>
<accession>V3ZN15</accession>
<dbReference type="RefSeq" id="XP_009065487.1">
    <property type="nucleotide sequence ID" value="XM_009067239.1"/>
</dbReference>
<dbReference type="GeneID" id="20235103"/>
<dbReference type="InterPro" id="IPR028002">
    <property type="entry name" value="Myb_DNA-bind_5"/>
</dbReference>
<dbReference type="OrthoDB" id="6162621at2759"/>
<keyword evidence="3" id="KW-1185">Reference proteome</keyword>
<dbReference type="KEGG" id="lgi:LOTGIDRAFT_146425"/>
<feature type="non-terminal residue" evidence="2">
    <location>
        <position position="1"/>
    </location>
</feature>
<dbReference type="Pfam" id="PF13873">
    <property type="entry name" value="Myb_DNA-bind_5"/>
    <property type="match status" value="1"/>
</dbReference>
<protein>
    <recommendedName>
        <fullName evidence="1">Myb/SANT-like DNA-binding domain-containing protein</fullName>
    </recommendedName>
</protein>
<gene>
    <name evidence="2" type="ORF">LOTGIDRAFT_146425</name>
</gene>
<sequence length="57" mass="6859">NHDLIDCSRYQIITVIEQEFLIDVVNEFKGVLESKQNDIRSIQRKEKAWREIEAHFL</sequence>
<dbReference type="Proteomes" id="UP000030746">
    <property type="component" value="Unassembled WGS sequence"/>
</dbReference>
<reference evidence="2 3" key="1">
    <citation type="journal article" date="2013" name="Nature">
        <title>Insights into bilaterian evolution from three spiralian genomes.</title>
        <authorList>
            <person name="Simakov O."/>
            <person name="Marletaz F."/>
            <person name="Cho S.J."/>
            <person name="Edsinger-Gonzales E."/>
            <person name="Havlak P."/>
            <person name="Hellsten U."/>
            <person name="Kuo D.H."/>
            <person name="Larsson T."/>
            <person name="Lv J."/>
            <person name="Arendt D."/>
            <person name="Savage R."/>
            <person name="Osoegawa K."/>
            <person name="de Jong P."/>
            <person name="Grimwood J."/>
            <person name="Chapman J.A."/>
            <person name="Shapiro H."/>
            <person name="Aerts A."/>
            <person name="Otillar R.P."/>
            <person name="Terry A.Y."/>
            <person name="Boore J.L."/>
            <person name="Grigoriev I.V."/>
            <person name="Lindberg D.R."/>
            <person name="Seaver E.C."/>
            <person name="Weisblat D.A."/>
            <person name="Putnam N.H."/>
            <person name="Rokhsar D.S."/>
        </authorList>
    </citation>
    <scope>NUCLEOTIDE SEQUENCE [LARGE SCALE GENOMIC DNA]</scope>
</reference>
<evidence type="ECO:0000259" key="1">
    <source>
        <dbReference type="Pfam" id="PF13873"/>
    </source>
</evidence>
<organism evidence="2 3">
    <name type="scientific">Lottia gigantea</name>
    <name type="common">Giant owl limpet</name>
    <dbReference type="NCBI Taxonomy" id="225164"/>
    <lineage>
        <taxon>Eukaryota</taxon>
        <taxon>Metazoa</taxon>
        <taxon>Spiralia</taxon>
        <taxon>Lophotrochozoa</taxon>
        <taxon>Mollusca</taxon>
        <taxon>Gastropoda</taxon>
        <taxon>Patellogastropoda</taxon>
        <taxon>Lottioidea</taxon>
        <taxon>Lottiidae</taxon>
        <taxon>Lottia</taxon>
    </lineage>
</organism>
<evidence type="ECO:0000313" key="3">
    <source>
        <dbReference type="Proteomes" id="UP000030746"/>
    </source>
</evidence>
<dbReference type="HOGENOM" id="CLU_3002465_0_0_1"/>